<sequence length="51" mass="5861">MTRRPSMFQQPAPSPWYVTKTKCTECGKSRAEGNHAKCSRARQMRFAAENK</sequence>
<name>A0A6M3M773_9ZZZZ</name>
<organism evidence="1">
    <name type="scientific">viral metagenome</name>
    <dbReference type="NCBI Taxonomy" id="1070528"/>
    <lineage>
        <taxon>unclassified sequences</taxon>
        <taxon>metagenomes</taxon>
        <taxon>organismal metagenomes</taxon>
    </lineage>
</organism>
<evidence type="ECO:0000313" key="2">
    <source>
        <dbReference type="EMBL" id="QJB05130.1"/>
    </source>
</evidence>
<proteinExistence type="predicted"/>
<dbReference type="EMBL" id="MT143895">
    <property type="protein sequence ID" value="QJB05130.1"/>
    <property type="molecule type" value="Genomic_DNA"/>
</dbReference>
<evidence type="ECO:0000313" key="1">
    <source>
        <dbReference type="EMBL" id="QJB01176.1"/>
    </source>
</evidence>
<dbReference type="AlphaFoldDB" id="A0A6M3M773"/>
<reference evidence="1" key="1">
    <citation type="submission" date="2020-03" db="EMBL/GenBank/DDBJ databases">
        <title>The deep terrestrial virosphere.</title>
        <authorList>
            <person name="Holmfeldt K."/>
            <person name="Nilsson E."/>
            <person name="Simone D."/>
            <person name="Lopez-Fernandez M."/>
            <person name="Wu X."/>
            <person name="de Brujin I."/>
            <person name="Lundin D."/>
            <person name="Andersson A."/>
            <person name="Bertilsson S."/>
            <person name="Dopson M."/>
        </authorList>
    </citation>
    <scope>NUCLEOTIDE SEQUENCE</scope>
    <source>
        <strain evidence="1">MM171A00126</strain>
        <strain evidence="2">MM171B00120</strain>
    </source>
</reference>
<dbReference type="EMBL" id="MT143706">
    <property type="protein sequence ID" value="QJB01176.1"/>
    <property type="molecule type" value="Genomic_DNA"/>
</dbReference>
<gene>
    <name evidence="1" type="ORF">MM171A00126_0016</name>
    <name evidence="2" type="ORF">MM171B00120_0026</name>
</gene>
<protein>
    <submittedName>
        <fullName evidence="1">Uncharacterized protein</fullName>
    </submittedName>
</protein>
<accession>A0A6M3M773</accession>